<dbReference type="AlphaFoldDB" id="A0A9D1J735"/>
<dbReference type="PIRSF" id="PIRSF500217">
    <property type="entry name" value="AlgI"/>
    <property type="match status" value="1"/>
</dbReference>
<dbReference type="GO" id="GO:0042121">
    <property type="term" value="P:alginic acid biosynthetic process"/>
    <property type="evidence" value="ECO:0007669"/>
    <property type="project" value="InterPro"/>
</dbReference>
<gene>
    <name evidence="9" type="ORF">IAC94_08545</name>
</gene>
<dbReference type="InterPro" id="IPR004299">
    <property type="entry name" value="MBOAT_fam"/>
</dbReference>
<evidence type="ECO:0000256" key="6">
    <source>
        <dbReference type="ARBA" id="ARBA00023136"/>
    </source>
</evidence>
<dbReference type="InterPro" id="IPR051085">
    <property type="entry name" value="MB_O-acyltransferase"/>
</dbReference>
<evidence type="ECO:0000256" key="5">
    <source>
        <dbReference type="ARBA" id="ARBA00022989"/>
    </source>
</evidence>
<sequence length="486" mass="55823">MLFNSIDFGIFLPVVAVLYWTMFNRHGVRLRNAFLLACSWFFYGMWDWRFLGLLIFSSTMDYTLGRLIGRTDVNDRRKRKALLVVSLVVNLGILGFFKYANFFIDSIDGLFTVFGAELSLKTLNIILPVGISFYTFQSLSYIIDVYRGKISPSRDIIAFLTFISFFPQLVAGPIERASHLLPQFDDLKKFDYDKVREGIVEVFIGLIKKMVIADRLAVYVDSVFQEAAAGGSTQILGFPSVLALIFFAFQLYIDFSAYSQIAIGTAKILGFSLCTNFRRPYLSSSFNNFWERWHISLSQWMRDYIFIPLGGSREGRRRTVRNLLIVFAVSGLWHGASWNFVIWGLINGLFVILLDPLLARWKVRGVMASIIVFCLWTFSLVFFRAEGIDAAWTMIRSLGLGHIGQISGFGLAWNELTFTLVLLAVLMCFEYVVERLEKRGKNIMDIMVFSRPGWLRWAVYLVLVFTIILFGVYATNNDNSFIYFQF</sequence>
<dbReference type="InterPro" id="IPR024194">
    <property type="entry name" value="Ac/AlaTfrase_AlgI/DltB"/>
</dbReference>
<evidence type="ECO:0000256" key="2">
    <source>
        <dbReference type="ARBA" id="ARBA00010323"/>
    </source>
</evidence>
<feature type="transmembrane region" description="Helical" evidence="8">
    <location>
        <begin position="416"/>
        <end position="433"/>
    </location>
</feature>
<feature type="transmembrane region" description="Helical" evidence="8">
    <location>
        <begin position="124"/>
        <end position="144"/>
    </location>
</feature>
<evidence type="ECO:0000256" key="7">
    <source>
        <dbReference type="PIRNR" id="PIRNR016636"/>
    </source>
</evidence>
<comment type="caution">
    <text evidence="9">The sequence shown here is derived from an EMBL/GenBank/DDBJ whole genome shotgun (WGS) entry which is preliminary data.</text>
</comment>
<evidence type="ECO:0000313" key="9">
    <source>
        <dbReference type="EMBL" id="HIR63546.1"/>
    </source>
</evidence>
<feature type="transmembrane region" description="Helical" evidence="8">
    <location>
        <begin position="323"/>
        <end position="346"/>
    </location>
</feature>
<protein>
    <submittedName>
        <fullName evidence="9">MBOAT family protein</fullName>
    </submittedName>
</protein>
<organism evidence="9 10">
    <name type="scientific">Candidatus Coprenecus avistercoris</name>
    <dbReference type="NCBI Taxonomy" id="2840730"/>
    <lineage>
        <taxon>Bacteria</taxon>
        <taxon>Pseudomonadati</taxon>
        <taxon>Bacteroidota</taxon>
        <taxon>Bacteroidia</taxon>
        <taxon>Bacteroidales</taxon>
        <taxon>Rikenellaceae</taxon>
        <taxon>Rikenellaceae incertae sedis</taxon>
        <taxon>Candidatus Coprenecus</taxon>
    </lineage>
</organism>
<dbReference type="PANTHER" id="PTHR13285">
    <property type="entry name" value="ACYLTRANSFERASE"/>
    <property type="match status" value="1"/>
</dbReference>
<keyword evidence="4 8" id="KW-0812">Transmembrane</keyword>
<feature type="transmembrane region" description="Helical" evidence="8">
    <location>
        <begin position="454"/>
        <end position="474"/>
    </location>
</feature>
<feature type="transmembrane region" description="Helical" evidence="8">
    <location>
        <begin position="156"/>
        <end position="174"/>
    </location>
</feature>
<dbReference type="Pfam" id="PF03062">
    <property type="entry name" value="MBOAT"/>
    <property type="match status" value="1"/>
</dbReference>
<accession>A0A9D1J735</accession>
<feature type="transmembrane region" description="Helical" evidence="8">
    <location>
        <begin position="81"/>
        <end position="104"/>
    </location>
</feature>
<keyword evidence="6 7" id="KW-0472">Membrane</keyword>
<keyword evidence="5 8" id="KW-1133">Transmembrane helix</keyword>
<feature type="transmembrane region" description="Helical" evidence="8">
    <location>
        <begin position="6"/>
        <end position="23"/>
    </location>
</feature>
<dbReference type="GO" id="GO:0016746">
    <property type="term" value="F:acyltransferase activity"/>
    <property type="evidence" value="ECO:0007669"/>
    <property type="project" value="UniProtKB-KW"/>
</dbReference>
<evidence type="ECO:0000256" key="8">
    <source>
        <dbReference type="SAM" id="Phobius"/>
    </source>
</evidence>
<evidence type="ECO:0000256" key="3">
    <source>
        <dbReference type="ARBA" id="ARBA00022475"/>
    </source>
</evidence>
<dbReference type="Proteomes" id="UP000886744">
    <property type="component" value="Unassembled WGS sequence"/>
</dbReference>
<evidence type="ECO:0000256" key="4">
    <source>
        <dbReference type="ARBA" id="ARBA00022692"/>
    </source>
</evidence>
<reference evidence="9" key="2">
    <citation type="journal article" date="2021" name="PeerJ">
        <title>Extensive microbial diversity within the chicken gut microbiome revealed by metagenomics and culture.</title>
        <authorList>
            <person name="Gilroy R."/>
            <person name="Ravi A."/>
            <person name="Getino M."/>
            <person name="Pursley I."/>
            <person name="Horton D.L."/>
            <person name="Alikhan N.F."/>
            <person name="Baker D."/>
            <person name="Gharbi K."/>
            <person name="Hall N."/>
            <person name="Watson M."/>
            <person name="Adriaenssens E.M."/>
            <person name="Foster-Nyarko E."/>
            <person name="Jarju S."/>
            <person name="Secka A."/>
            <person name="Antonio M."/>
            <person name="Oren A."/>
            <person name="Chaudhuri R.R."/>
            <person name="La Ragione R."/>
            <person name="Hildebrand F."/>
            <person name="Pallen M.J."/>
        </authorList>
    </citation>
    <scope>NUCLEOTIDE SEQUENCE</scope>
    <source>
        <strain evidence="9">ChiHjej13B12-12457</strain>
    </source>
</reference>
<proteinExistence type="inferred from homology"/>
<dbReference type="PANTHER" id="PTHR13285:SF18">
    <property type="entry name" value="PROTEIN-CYSTEINE N-PALMITOYLTRANSFERASE RASP"/>
    <property type="match status" value="1"/>
</dbReference>
<dbReference type="PIRSF" id="PIRSF016636">
    <property type="entry name" value="AlgI_DltB"/>
    <property type="match status" value="1"/>
</dbReference>
<comment type="subcellular location">
    <subcellularLocation>
        <location evidence="1">Cell membrane</location>
        <topology evidence="1">Multi-pass membrane protein</topology>
    </subcellularLocation>
</comment>
<evidence type="ECO:0000256" key="1">
    <source>
        <dbReference type="ARBA" id="ARBA00004651"/>
    </source>
</evidence>
<keyword evidence="7" id="KW-0012">Acyltransferase</keyword>
<evidence type="ECO:0000313" key="10">
    <source>
        <dbReference type="Proteomes" id="UP000886744"/>
    </source>
</evidence>
<feature type="transmembrane region" description="Helical" evidence="8">
    <location>
        <begin position="366"/>
        <end position="383"/>
    </location>
</feature>
<dbReference type="InterPro" id="IPR028362">
    <property type="entry name" value="AlgI"/>
</dbReference>
<dbReference type="GO" id="GO:0005886">
    <property type="term" value="C:plasma membrane"/>
    <property type="evidence" value="ECO:0007669"/>
    <property type="project" value="UniProtKB-SubCell"/>
</dbReference>
<reference evidence="9" key="1">
    <citation type="submission" date="2020-10" db="EMBL/GenBank/DDBJ databases">
        <authorList>
            <person name="Gilroy R."/>
        </authorList>
    </citation>
    <scope>NUCLEOTIDE SEQUENCE</scope>
    <source>
        <strain evidence="9">ChiHjej13B12-12457</strain>
    </source>
</reference>
<feature type="transmembrane region" description="Helical" evidence="8">
    <location>
        <begin position="235"/>
        <end position="253"/>
    </location>
</feature>
<comment type="similarity">
    <text evidence="2 7">Belongs to the membrane-bound acyltransferase family.</text>
</comment>
<keyword evidence="7" id="KW-0808">Transferase</keyword>
<keyword evidence="3 7" id="KW-1003">Cell membrane</keyword>
<name>A0A9D1J735_9BACT</name>
<feature type="transmembrane region" description="Helical" evidence="8">
    <location>
        <begin position="52"/>
        <end position="69"/>
    </location>
</feature>
<dbReference type="EMBL" id="DVHI01000103">
    <property type="protein sequence ID" value="HIR63546.1"/>
    <property type="molecule type" value="Genomic_DNA"/>
</dbReference>